<evidence type="ECO:0000256" key="4">
    <source>
        <dbReference type="ARBA" id="ARBA00019465"/>
    </source>
</evidence>
<keyword evidence="7 10" id="KW-0560">Oxidoreductase</keyword>
<dbReference type="NCBIfam" id="TIGR00745">
    <property type="entry name" value="apbA_panE"/>
    <property type="match status" value="1"/>
</dbReference>
<comment type="pathway">
    <text evidence="1 10">Cofactor biosynthesis; (R)-pantothenate biosynthesis; (R)-pantoate from 3-methyl-2-oxobutanoate: step 2/2.</text>
</comment>
<protein>
    <recommendedName>
        <fullName evidence="4 10">2-dehydropantoate 2-reductase</fullName>
        <ecNumber evidence="3 10">1.1.1.169</ecNumber>
    </recommendedName>
    <alternativeName>
        <fullName evidence="8 10">Ketopantoate reductase</fullName>
    </alternativeName>
</protein>
<dbReference type="EMBL" id="JACMYH010000001">
    <property type="protein sequence ID" value="MBC2678376.1"/>
    <property type="molecule type" value="Genomic_DNA"/>
</dbReference>
<dbReference type="PANTHER" id="PTHR43765">
    <property type="entry name" value="2-DEHYDROPANTOATE 2-REDUCTASE-RELATED"/>
    <property type="match status" value="1"/>
</dbReference>
<evidence type="ECO:0000256" key="10">
    <source>
        <dbReference type="RuleBase" id="RU362068"/>
    </source>
</evidence>
<dbReference type="Pfam" id="PF08546">
    <property type="entry name" value="ApbA_C"/>
    <property type="match status" value="1"/>
</dbReference>
<evidence type="ECO:0000256" key="6">
    <source>
        <dbReference type="ARBA" id="ARBA00022857"/>
    </source>
</evidence>
<dbReference type="Pfam" id="PF02558">
    <property type="entry name" value="ApbA"/>
    <property type="match status" value="1"/>
</dbReference>
<evidence type="ECO:0000256" key="5">
    <source>
        <dbReference type="ARBA" id="ARBA00022655"/>
    </source>
</evidence>
<evidence type="ECO:0000256" key="9">
    <source>
        <dbReference type="ARBA" id="ARBA00048793"/>
    </source>
</evidence>
<dbReference type="InterPro" id="IPR003710">
    <property type="entry name" value="ApbA"/>
</dbReference>
<comment type="caution">
    <text evidence="13">The sequence shown here is derived from an EMBL/GenBank/DDBJ whole genome shotgun (WGS) entry which is preliminary data.</text>
</comment>
<comment type="function">
    <text evidence="10">Catalyzes the NADPH-dependent reduction of ketopantoate into pantoic acid.</text>
</comment>
<feature type="domain" description="Ketopantoate reductase N-terminal" evidence="11">
    <location>
        <begin position="27"/>
        <end position="175"/>
    </location>
</feature>
<dbReference type="GO" id="GO:0005737">
    <property type="term" value="C:cytoplasm"/>
    <property type="evidence" value="ECO:0007669"/>
    <property type="project" value="TreeGrafter"/>
</dbReference>
<evidence type="ECO:0000313" key="14">
    <source>
        <dbReference type="Proteomes" id="UP000546173"/>
    </source>
</evidence>
<proteinExistence type="inferred from homology"/>
<comment type="catalytic activity">
    <reaction evidence="9 10">
        <text>(R)-pantoate + NADP(+) = 2-dehydropantoate + NADPH + H(+)</text>
        <dbReference type="Rhea" id="RHEA:16233"/>
        <dbReference type="ChEBI" id="CHEBI:11561"/>
        <dbReference type="ChEBI" id="CHEBI:15378"/>
        <dbReference type="ChEBI" id="CHEBI:15980"/>
        <dbReference type="ChEBI" id="CHEBI:57783"/>
        <dbReference type="ChEBI" id="CHEBI:58349"/>
        <dbReference type="EC" id="1.1.1.169"/>
    </reaction>
</comment>
<sequence>MRNLPPSNAAADEPALVVAEPPAARSWHVLGAGSLGTLWACRLARAGLQVQLLLRNAARLQAYRAAGGLRLIESGEASVHCLPATDVAAEGAITRLLLTCKAYDAQAAIASVAARLAPGAEVILLQNGMGSQQAVAEMLPQARCIYASTTEGAYRAADFQAVFAGQGFTWLGDADPACPTHPAALLADLERAGIAHQWTPSIHSRLWRKLALNCAINPLTVLYGCRNGALANHHDEVAILCAELAQLLGACGQVDAAQGLHEEVQRVIQATAANYSSMYQDVDQGRRTEIDYLLGYACQAALERHCEVPHLQALQARLVRALNKT</sequence>
<dbReference type="InterPro" id="IPR036291">
    <property type="entry name" value="NAD(P)-bd_dom_sf"/>
</dbReference>
<dbReference type="InterPro" id="IPR013328">
    <property type="entry name" value="6PGD_dom2"/>
</dbReference>
<dbReference type="GO" id="GO:0008677">
    <property type="term" value="F:2-dehydropantoate 2-reductase activity"/>
    <property type="evidence" value="ECO:0007669"/>
    <property type="project" value="UniProtKB-EC"/>
</dbReference>
<evidence type="ECO:0000313" key="13">
    <source>
        <dbReference type="EMBL" id="MBC2678376.1"/>
    </source>
</evidence>
<dbReference type="RefSeq" id="WP_185794024.1">
    <property type="nucleotide sequence ID" value="NZ_JACMYH010000001.1"/>
</dbReference>
<dbReference type="GO" id="GO:0050661">
    <property type="term" value="F:NADP binding"/>
    <property type="evidence" value="ECO:0007669"/>
    <property type="project" value="TreeGrafter"/>
</dbReference>
<dbReference type="AlphaFoldDB" id="A0A7X1KT40"/>
<dbReference type="NCBIfam" id="NF004311">
    <property type="entry name" value="PRK05708.1"/>
    <property type="match status" value="1"/>
</dbReference>
<dbReference type="InterPro" id="IPR050838">
    <property type="entry name" value="Ketopantoate_reductase"/>
</dbReference>
<dbReference type="Proteomes" id="UP000546173">
    <property type="component" value="Unassembled WGS sequence"/>
</dbReference>
<dbReference type="InterPro" id="IPR013332">
    <property type="entry name" value="KPR_N"/>
</dbReference>
<evidence type="ECO:0000256" key="1">
    <source>
        <dbReference type="ARBA" id="ARBA00004994"/>
    </source>
</evidence>
<reference evidence="13 14" key="1">
    <citation type="submission" date="2020-08" db="EMBL/GenBank/DDBJ databases">
        <title>Pseudomonas sp. nov.</title>
        <authorList>
            <person name="Gieschler S."/>
            <person name="Fiedler G."/>
            <person name="Brinks E."/>
            <person name="Boehnlein C."/>
            <person name="Franz C.M.A.P."/>
            <person name="Kabisch J."/>
        </authorList>
    </citation>
    <scope>NUCLEOTIDE SEQUENCE [LARGE SCALE GENOMIC DNA]</scope>
    <source>
        <strain evidence="13 14">MBT-2</strain>
    </source>
</reference>
<dbReference type="EC" id="1.1.1.169" evidence="3 10"/>
<keyword evidence="5 10" id="KW-0566">Pantothenate biosynthesis</keyword>
<dbReference type="InterPro" id="IPR008927">
    <property type="entry name" value="6-PGluconate_DH-like_C_sf"/>
</dbReference>
<evidence type="ECO:0000256" key="7">
    <source>
        <dbReference type="ARBA" id="ARBA00023002"/>
    </source>
</evidence>
<keyword evidence="6 10" id="KW-0521">NADP</keyword>
<name>A0A7X1KT40_9PSED</name>
<comment type="similarity">
    <text evidence="2 10">Belongs to the ketopantoate reductase family.</text>
</comment>
<accession>A0A7X1KT40</accession>
<dbReference type="GO" id="GO:0015940">
    <property type="term" value="P:pantothenate biosynthetic process"/>
    <property type="evidence" value="ECO:0007669"/>
    <property type="project" value="UniProtKB-UniPathway"/>
</dbReference>
<evidence type="ECO:0000256" key="8">
    <source>
        <dbReference type="ARBA" id="ARBA00032024"/>
    </source>
</evidence>
<evidence type="ECO:0000259" key="11">
    <source>
        <dbReference type="Pfam" id="PF02558"/>
    </source>
</evidence>
<dbReference type="PANTHER" id="PTHR43765:SF2">
    <property type="entry name" value="2-DEHYDROPANTOATE 2-REDUCTASE"/>
    <property type="match status" value="1"/>
</dbReference>
<keyword evidence="14" id="KW-1185">Reference proteome</keyword>
<evidence type="ECO:0000259" key="12">
    <source>
        <dbReference type="Pfam" id="PF08546"/>
    </source>
</evidence>
<feature type="domain" description="Ketopantoate reductase C-terminal" evidence="12">
    <location>
        <begin position="202"/>
        <end position="316"/>
    </location>
</feature>
<dbReference type="SUPFAM" id="SSF48179">
    <property type="entry name" value="6-phosphogluconate dehydrogenase C-terminal domain-like"/>
    <property type="match status" value="1"/>
</dbReference>
<dbReference type="Gene3D" id="3.40.50.720">
    <property type="entry name" value="NAD(P)-binding Rossmann-like Domain"/>
    <property type="match status" value="1"/>
</dbReference>
<dbReference type="InterPro" id="IPR013752">
    <property type="entry name" value="KPA_reductase"/>
</dbReference>
<dbReference type="UniPathway" id="UPA00028">
    <property type="reaction ID" value="UER00004"/>
</dbReference>
<evidence type="ECO:0000256" key="2">
    <source>
        <dbReference type="ARBA" id="ARBA00007870"/>
    </source>
</evidence>
<dbReference type="SUPFAM" id="SSF51735">
    <property type="entry name" value="NAD(P)-binding Rossmann-fold domains"/>
    <property type="match status" value="1"/>
</dbReference>
<gene>
    <name evidence="13" type="ORF">H7993_08245</name>
</gene>
<dbReference type="Gene3D" id="1.10.1040.10">
    <property type="entry name" value="N-(1-d-carboxylethyl)-l-norvaline Dehydrogenase, domain 2"/>
    <property type="match status" value="1"/>
</dbReference>
<organism evidence="13 14">
    <name type="scientific">Pseudomonas baltica</name>
    <dbReference type="NCBI Taxonomy" id="2762576"/>
    <lineage>
        <taxon>Bacteria</taxon>
        <taxon>Pseudomonadati</taxon>
        <taxon>Pseudomonadota</taxon>
        <taxon>Gammaproteobacteria</taxon>
        <taxon>Pseudomonadales</taxon>
        <taxon>Pseudomonadaceae</taxon>
        <taxon>Pseudomonas</taxon>
    </lineage>
</organism>
<evidence type="ECO:0000256" key="3">
    <source>
        <dbReference type="ARBA" id="ARBA00013014"/>
    </source>
</evidence>